<dbReference type="PROSITE" id="PS00801">
    <property type="entry name" value="TRANSKETOLASE_1"/>
    <property type="match status" value="1"/>
</dbReference>
<protein>
    <recommendedName>
        <fullName evidence="4 15">Transketolase</fullName>
        <ecNumber evidence="4 15">2.2.1.1</ecNumber>
    </recommendedName>
</protein>
<evidence type="ECO:0000256" key="12">
    <source>
        <dbReference type="PIRSR" id="PIRSR605478-3"/>
    </source>
</evidence>
<evidence type="ECO:0000256" key="1">
    <source>
        <dbReference type="ARBA" id="ARBA00001941"/>
    </source>
</evidence>
<dbReference type="PROSITE" id="PS00802">
    <property type="entry name" value="TRANSKETOLASE_2"/>
    <property type="match status" value="1"/>
</dbReference>
<dbReference type="Gene3D" id="3.40.50.920">
    <property type="match status" value="1"/>
</dbReference>
<feature type="site" description="Important for catalytic activity" evidence="14">
    <location>
        <position position="261"/>
    </location>
</feature>
<dbReference type="AlphaFoldDB" id="S9VVS6"/>
<feature type="binding site" evidence="12">
    <location>
        <position position="156"/>
    </location>
    <ligand>
        <name>thiamine diphosphate</name>
        <dbReference type="ChEBI" id="CHEBI:58937"/>
    </ligand>
</feature>
<dbReference type="PANTHER" id="PTHR43522:SF2">
    <property type="entry name" value="TRANSKETOLASE 1-RELATED"/>
    <property type="match status" value="1"/>
</dbReference>
<keyword evidence="8 12" id="KW-0786">Thiamine pyrophosphate</keyword>
<comment type="similarity">
    <text evidence="2 15">Belongs to the transketolase family.</text>
</comment>
<feature type="binding site" evidence="11">
    <location>
        <position position="380"/>
    </location>
    <ligand>
        <name>substrate</name>
    </ligand>
</feature>
<gene>
    <name evidence="17" type="ORF">ADEAN_000724500</name>
</gene>
<dbReference type="GO" id="GO:0004802">
    <property type="term" value="F:transketolase activity"/>
    <property type="evidence" value="ECO:0007669"/>
    <property type="project" value="UniProtKB-EC"/>
</dbReference>
<evidence type="ECO:0000256" key="10">
    <source>
        <dbReference type="PIRSR" id="PIRSR605478-1"/>
    </source>
</evidence>
<dbReference type="InterPro" id="IPR009014">
    <property type="entry name" value="Transketo_C/PFOR_II"/>
</dbReference>
<organism evidence="17 18">
    <name type="scientific">Angomonas deanei</name>
    <dbReference type="NCBI Taxonomy" id="59799"/>
    <lineage>
        <taxon>Eukaryota</taxon>
        <taxon>Discoba</taxon>
        <taxon>Euglenozoa</taxon>
        <taxon>Kinetoplastea</taxon>
        <taxon>Metakinetoplastina</taxon>
        <taxon>Trypanosomatida</taxon>
        <taxon>Trypanosomatidae</taxon>
        <taxon>Strigomonadinae</taxon>
        <taxon>Angomonas</taxon>
    </lineage>
</organism>
<evidence type="ECO:0000259" key="16">
    <source>
        <dbReference type="SMART" id="SM00861"/>
    </source>
</evidence>
<dbReference type="InterPro" id="IPR005475">
    <property type="entry name" value="Transketolase-like_Pyr-bd"/>
</dbReference>
<feature type="binding site" evidence="12">
    <location>
        <position position="261"/>
    </location>
    <ligand>
        <name>thiamine diphosphate</name>
        <dbReference type="ChEBI" id="CHEBI:58937"/>
    </ligand>
</feature>
<dbReference type="InterPro" id="IPR005478">
    <property type="entry name" value="Transketolase_bac-like"/>
</dbReference>
<dbReference type="GO" id="GO:0046872">
    <property type="term" value="F:metal ion binding"/>
    <property type="evidence" value="ECO:0007669"/>
    <property type="project" value="UniProtKB-KW"/>
</dbReference>
<dbReference type="SMART" id="SM00861">
    <property type="entry name" value="Transket_pyr"/>
    <property type="match status" value="1"/>
</dbReference>
<dbReference type="CDD" id="cd02012">
    <property type="entry name" value="TPP_TK"/>
    <property type="match status" value="1"/>
</dbReference>
<comment type="cofactor">
    <cofactor evidence="12">
        <name>thiamine diphosphate</name>
        <dbReference type="ChEBI" id="CHEBI:58937"/>
    </cofactor>
    <text evidence="12">Binds 1 thiamine pyrophosphate per subunit. During the reaction, the substrate forms a covalent intermediate with the cofactor.</text>
</comment>
<feature type="binding site" evidence="11">
    <location>
        <position position="517"/>
    </location>
    <ligand>
        <name>substrate</name>
    </ligand>
</feature>
<feature type="domain" description="Transketolase-like pyrimidine-binding" evidence="16">
    <location>
        <begin position="350"/>
        <end position="523"/>
    </location>
</feature>
<dbReference type="OrthoDB" id="10267175at2759"/>
<feature type="binding site" evidence="11">
    <location>
        <position position="353"/>
    </location>
    <ligand>
        <name>substrate</name>
    </ligand>
</feature>
<feature type="binding site" evidence="11">
    <location>
        <position position="261"/>
    </location>
    <ligand>
        <name>substrate</name>
    </ligand>
</feature>
<evidence type="ECO:0000256" key="13">
    <source>
        <dbReference type="PIRSR" id="PIRSR605478-4"/>
    </source>
</evidence>
<comment type="subunit">
    <text evidence="3 15">Homodimer.</text>
</comment>
<dbReference type="FunFam" id="3.40.50.970:FF:000004">
    <property type="entry name" value="Transketolase"/>
    <property type="match status" value="1"/>
</dbReference>
<dbReference type="FunFam" id="3.40.50.970:FF:000003">
    <property type="entry name" value="Transketolase"/>
    <property type="match status" value="1"/>
</dbReference>
<comment type="function">
    <text evidence="15">Catalyzes the transfer of a two-carbon ketol group from a ketose donor to an aldose acceptor, via a covalent intermediate with the cofactor thiamine pyrophosphate.</text>
</comment>
<reference evidence="17 18" key="1">
    <citation type="submission" date="2020-08" db="EMBL/GenBank/DDBJ databases">
        <authorList>
            <person name="Newling K."/>
            <person name="Davey J."/>
            <person name="Forrester S."/>
        </authorList>
    </citation>
    <scope>NUCLEOTIDE SEQUENCE [LARGE SCALE GENOMIC DNA]</scope>
    <source>
        <strain evidence="18">Crithidia deanei Carvalho (ATCC PRA-265)</strain>
    </source>
</reference>
<dbReference type="InterPro" id="IPR005474">
    <property type="entry name" value="Transketolase_N"/>
</dbReference>
<feature type="binding site" evidence="11">
    <location>
        <position position="471"/>
    </location>
    <ligand>
        <name>substrate</name>
    </ligand>
</feature>
<dbReference type="SUPFAM" id="SSF52518">
    <property type="entry name" value="Thiamin diphosphate-binding fold (THDP-binding)"/>
    <property type="match status" value="2"/>
</dbReference>
<name>S9VVS6_9TRYP</name>
<dbReference type="SUPFAM" id="SSF52922">
    <property type="entry name" value="TK C-terminal domain-like"/>
    <property type="match status" value="1"/>
</dbReference>
<comment type="catalytic activity">
    <reaction evidence="9 15">
        <text>D-sedoheptulose 7-phosphate + D-glyceraldehyde 3-phosphate = aldehydo-D-ribose 5-phosphate + D-xylulose 5-phosphate</text>
        <dbReference type="Rhea" id="RHEA:10508"/>
        <dbReference type="ChEBI" id="CHEBI:57483"/>
        <dbReference type="ChEBI" id="CHEBI:57737"/>
        <dbReference type="ChEBI" id="CHEBI:58273"/>
        <dbReference type="ChEBI" id="CHEBI:59776"/>
        <dbReference type="EC" id="2.2.1.1"/>
    </reaction>
</comment>
<dbReference type="VEuPathDB" id="TriTrypDB:ADEAN_000724500"/>
<evidence type="ECO:0000256" key="6">
    <source>
        <dbReference type="ARBA" id="ARBA00022723"/>
    </source>
</evidence>
<dbReference type="EC" id="2.2.1.1" evidence="4 15"/>
<evidence type="ECO:0000256" key="11">
    <source>
        <dbReference type="PIRSR" id="PIRSR605478-2"/>
    </source>
</evidence>
<dbReference type="Pfam" id="PF02779">
    <property type="entry name" value="Transket_pyr"/>
    <property type="match status" value="1"/>
</dbReference>
<dbReference type="InterPro" id="IPR033247">
    <property type="entry name" value="Transketolase_fam"/>
</dbReference>
<feature type="binding site" evidence="12">
    <location>
        <position position="185"/>
    </location>
    <ligand>
        <name>thiamine diphosphate</name>
        <dbReference type="ChEBI" id="CHEBI:58937"/>
    </ligand>
</feature>
<sequence>MASAEQIANCIRCLAADTVQGAKSGHPGTPMGMAPVSTVLWTEVLKYNSKDPNWFDRDRFVLSNGHGCSLQYALLHLAGYDLSIDDLKKFRQLGAKTPGHPERFITPGVEVTTGPLGQGIANAVGMAMAEAHLAAAFNRPGLDIVDHWTYVFCGDGCLMEGVCQEALSLAGHLALEKLVVVYDSNKICIDGSTDLSFTEDSKKKYESLGFHIIEVANGDSDFEALRKAFAEAKGVKGKPKMIIQSSTIGFGSQKEGTEKVHGAPLGDEDIAAVKKRFGRDPALKYHVEPEVYSVFEKHVKASQEKQQQWEKTLATYKSQFPAEAAQLEAAMKGELPADFEKSLPLNAASIATRKASENVLGALIPAIPALVGGSADLTPSNLTRPASANMVDFTPSTPAGRYFRFGVREHAMASIMNGMDAHGGLIPYGGTFLNFVGYALGAVRLAALSHHRVVYVATHDSIGLGEDGPTHQPVELVAALRAMPNTLVFRPSDQTETSGAWAAALHHNCPSVLCLSRQNTVPQPKSSIEGVKKGAYLIEETAAPKVIIVSSGSEVQLAVEAAKALAGEQINANVVSMPCQELFDAQDEKYRNSVFPKGVPVVSVEPYIPFGWEKYSHRHVGLTGFGGSAPAEELYKTFGVTTEAVVAAARDLVSRFPNGSAPAKNSQF</sequence>
<evidence type="ECO:0000256" key="8">
    <source>
        <dbReference type="ARBA" id="ARBA00023052"/>
    </source>
</evidence>
<feature type="binding site" evidence="11">
    <location>
        <position position="459"/>
    </location>
    <ligand>
        <name>substrate</name>
    </ligand>
</feature>
<dbReference type="NCBIfam" id="TIGR00232">
    <property type="entry name" value="tktlase_bact"/>
    <property type="match status" value="1"/>
</dbReference>
<comment type="cofactor">
    <cofactor evidence="1">
        <name>Co(2+)</name>
        <dbReference type="ChEBI" id="CHEBI:48828"/>
    </cofactor>
</comment>
<feature type="site" description="Important for catalytic activity" evidence="14">
    <location>
        <position position="26"/>
    </location>
</feature>
<dbReference type="PANTHER" id="PTHR43522">
    <property type="entry name" value="TRANSKETOLASE"/>
    <property type="match status" value="1"/>
</dbReference>
<dbReference type="Gene3D" id="3.40.50.970">
    <property type="match status" value="2"/>
</dbReference>
<keyword evidence="15" id="KW-0106">Calcium</keyword>
<feature type="binding site" evidence="13">
    <location>
        <position position="185"/>
    </location>
    <ligand>
        <name>Mg(2+)</name>
        <dbReference type="ChEBI" id="CHEBI:18420"/>
    </ligand>
</feature>
<feature type="binding site" evidence="11">
    <location>
        <position position="467"/>
    </location>
    <ligand>
        <name>substrate</name>
    </ligand>
</feature>
<evidence type="ECO:0000256" key="9">
    <source>
        <dbReference type="ARBA" id="ARBA00049473"/>
    </source>
</evidence>
<dbReference type="InterPro" id="IPR055152">
    <property type="entry name" value="Transketolase-like_C_2"/>
</dbReference>
<feature type="active site" description="Proton donor" evidence="10">
    <location>
        <position position="409"/>
    </location>
</feature>
<dbReference type="InterPro" id="IPR049557">
    <property type="entry name" value="Transketolase_CS"/>
</dbReference>
<dbReference type="GO" id="GO:0005829">
    <property type="term" value="C:cytosol"/>
    <property type="evidence" value="ECO:0007669"/>
    <property type="project" value="TreeGrafter"/>
</dbReference>
<dbReference type="GO" id="GO:0006098">
    <property type="term" value="P:pentose-phosphate shunt"/>
    <property type="evidence" value="ECO:0007669"/>
    <property type="project" value="TreeGrafter"/>
</dbReference>
<proteinExistence type="inferred from homology"/>
<keyword evidence="5 15" id="KW-0808">Transferase</keyword>
<feature type="binding site" evidence="13">
    <location>
        <position position="155"/>
    </location>
    <ligand>
        <name>Mg(2+)</name>
        <dbReference type="ChEBI" id="CHEBI:18420"/>
    </ligand>
</feature>
<keyword evidence="18" id="KW-1185">Reference proteome</keyword>
<evidence type="ECO:0000256" key="14">
    <source>
        <dbReference type="PIRSR" id="PIRSR605478-5"/>
    </source>
</evidence>
<evidence type="ECO:0000256" key="2">
    <source>
        <dbReference type="ARBA" id="ARBA00007131"/>
    </source>
</evidence>
<keyword evidence="6 13" id="KW-0479">Metal-binding</keyword>
<dbReference type="EMBL" id="LR877159">
    <property type="protein sequence ID" value="CAD2219736.1"/>
    <property type="molecule type" value="Genomic_DNA"/>
</dbReference>
<feature type="binding site" evidence="12">
    <location>
        <begin position="114"/>
        <end position="116"/>
    </location>
    <ligand>
        <name>thiamine diphosphate</name>
        <dbReference type="ChEBI" id="CHEBI:58937"/>
    </ligand>
</feature>
<evidence type="ECO:0000256" key="15">
    <source>
        <dbReference type="RuleBase" id="RU004996"/>
    </source>
</evidence>
<comment type="cofactor">
    <cofactor evidence="13">
        <name>Mg(2+)</name>
        <dbReference type="ChEBI" id="CHEBI:18420"/>
    </cofactor>
    <text evidence="13">Binds 1 Mg(2+) ion per subunit. Can also utilize other divalent metal cations, such as Ca(2+), Mn(2+) and Co(2+).</text>
</comment>
<evidence type="ECO:0000313" key="18">
    <source>
        <dbReference type="Proteomes" id="UP000515908"/>
    </source>
</evidence>
<feature type="binding site" evidence="11">
    <location>
        <position position="26"/>
    </location>
    <ligand>
        <name>substrate</name>
    </ligand>
</feature>
<dbReference type="InterPro" id="IPR020826">
    <property type="entry name" value="Transketolase_BS"/>
</dbReference>
<evidence type="ECO:0000256" key="5">
    <source>
        <dbReference type="ARBA" id="ARBA00022679"/>
    </source>
</evidence>
<feature type="binding site" evidence="13">
    <location>
        <position position="187"/>
    </location>
    <ligand>
        <name>Mg(2+)</name>
        <dbReference type="ChEBI" id="CHEBI:18420"/>
    </ligand>
</feature>
<feature type="binding site" evidence="12">
    <location>
        <position position="435"/>
    </location>
    <ligand>
        <name>thiamine diphosphate</name>
        <dbReference type="ChEBI" id="CHEBI:58937"/>
    </ligand>
</feature>
<evidence type="ECO:0000313" key="17">
    <source>
        <dbReference type="EMBL" id="CAD2219736.1"/>
    </source>
</evidence>
<dbReference type="InterPro" id="IPR029061">
    <property type="entry name" value="THDP-binding"/>
</dbReference>
<dbReference type="Pfam" id="PF22613">
    <property type="entry name" value="Transketolase_C_1"/>
    <property type="match status" value="1"/>
</dbReference>
<evidence type="ECO:0000256" key="3">
    <source>
        <dbReference type="ARBA" id="ARBA00011738"/>
    </source>
</evidence>
<feature type="binding site" evidence="12">
    <location>
        <position position="66"/>
    </location>
    <ligand>
        <name>thiamine diphosphate</name>
        <dbReference type="ChEBI" id="CHEBI:58937"/>
    </ligand>
</feature>
<keyword evidence="7 13" id="KW-0460">Magnesium</keyword>
<dbReference type="Pfam" id="PF00456">
    <property type="entry name" value="Transketolase_N"/>
    <property type="match status" value="1"/>
</dbReference>
<evidence type="ECO:0000256" key="4">
    <source>
        <dbReference type="ARBA" id="ARBA00013152"/>
    </source>
</evidence>
<comment type="cofactor">
    <cofactor evidence="15">
        <name>Mg(2+)</name>
        <dbReference type="ChEBI" id="CHEBI:18420"/>
    </cofactor>
    <cofactor evidence="15">
        <name>Ca(2+)</name>
        <dbReference type="ChEBI" id="CHEBI:29108"/>
    </cofactor>
    <cofactor evidence="15">
        <name>Mn(2+)</name>
        <dbReference type="ChEBI" id="CHEBI:29035"/>
    </cofactor>
    <cofactor evidence="15">
        <name>Co(2+)</name>
        <dbReference type="ChEBI" id="CHEBI:48828"/>
    </cofactor>
    <text evidence="15">Binds 1 Mg(2+) ion per subunit. Can also utilize other divalent metal cations, such as Ca(2+), Mn(2+) and Co(2+).</text>
</comment>
<dbReference type="CDD" id="cd07033">
    <property type="entry name" value="TPP_PYR_DXS_TK_like"/>
    <property type="match status" value="1"/>
</dbReference>
<dbReference type="Proteomes" id="UP000515908">
    <property type="component" value="Chromosome 15"/>
</dbReference>
<dbReference type="FunFam" id="3.40.50.920:FF:000003">
    <property type="entry name" value="Transketolase"/>
    <property type="match status" value="1"/>
</dbReference>
<accession>S9VVS6</accession>
<evidence type="ECO:0000256" key="7">
    <source>
        <dbReference type="ARBA" id="ARBA00022842"/>
    </source>
</evidence>